<dbReference type="EMBL" id="CAADFW010000005">
    <property type="protein sequence ID" value="VFK54662.1"/>
    <property type="molecule type" value="Genomic_DNA"/>
</dbReference>
<sequence>MLIRGEASLNIRKDKVQSTGPSRGDGPGSRVYQRPRKVDRVIHLEYGKDVDSRVFPDDKADREMIAGRGIRGYGLSLLRNRIGEES</sequence>
<name>A0A450Y8Z5_9GAMM</name>
<dbReference type="AlphaFoldDB" id="A0A450Y8Z5"/>
<evidence type="ECO:0000256" key="1">
    <source>
        <dbReference type="SAM" id="MobiDB-lite"/>
    </source>
</evidence>
<proteinExistence type="predicted"/>
<gene>
    <name evidence="2" type="ORF">BECKTC1821D_GA0114238_100311</name>
    <name evidence="3" type="ORF">BECKTC1821F_GA0114240_100594</name>
</gene>
<evidence type="ECO:0000313" key="2">
    <source>
        <dbReference type="EMBL" id="VFK38012.1"/>
    </source>
</evidence>
<dbReference type="EMBL" id="CAADFS010000003">
    <property type="protein sequence ID" value="VFK38012.1"/>
    <property type="molecule type" value="Genomic_DNA"/>
</dbReference>
<reference evidence="2" key="1">
    <citation type="submission" date="2019-02" db="EMBL/GenBank/DDBJ databases">
        <authorList>
            <person name="Gruber-Vodicka R. H."/>
            <person name="Seah K. B. B."/>
        </authorList>
    </citation>
    <scope>NUCLEOTIDE SEQUENCE</scope>
    <source>
        <strain evidence="2">BECK_BZ123</strain>
        <strain evidence="3">BECK_BZ126</strain>
    </source>
</reference>
<protein>
    <submittedName>
        <fullName evidence="2">Uncharacterized protein</fullName>
    </submittedName>
</protein>
<organism evidence="2">
    <name type="scientific">Candidatus Kentrum sp. TC</name>
    <dbReference type="NCBI Taxonomy" id="2126339"/>
    <lineage>
        <taxon>Bacteria</taxon>
        <taxon>Pseudomonadati</taxon>
        <taxon>Pseudomonadota</taxon>
        <taxon>Gammaproteobacteria</taxon>
        <taxon>Candidatus Kentrum</taxon>
    </lineage>
</organism>
<evidence type="ECO:0000313" key="3">
    <source>
        <dbReference type="EMBL" id="VFK54662.1"/>
    </source>
</evidence>
<accession>A0A450Y8Z5</accession>
<feature type="region of interest" description="Disordered" evidence="1">
    <location>
        <begin position="1"/>
        <end position="34"/>
    </location>
</feature>